<dbReference type="PANTHER" id="PTHR24324:SF5">
    <property type="entry name" value="HEMATOPOIETICALLY-EXPRESSED HOMEOBOX PROTEIN HHEX"/>
    <property type="match status" value="1"/>
</dbReference>
<feature type="domain" description="Homeobox" evidence="8">
    <location>
        <begin position="22"/>
        <end position="82"/>
    </location>
</feature>
<dbReference type="OrthoDB" id="6159439at2759"/>
<dbReference type="SMART" id="SM00389">
    <property type="entry name" value="HOX"/>
    <property type="match status" value="1"/>
</dbReference>
<accession>A0A165L4W9</accession>
<feature type="DNA-binding region" description="Homeobox" evidence="5">
    <location>
        <begin position="24"/>
        <end position="83"/>
    </location>
</feature>
<dbReference type="GO" id="GO:0000981">
    <property type="term" value="F:DNA-binding transcription factor activity, RNA polymerase II-specific"/>
    <property type="evidence" value="ECO:0007669"/>
    <property type="project" value="InterPro"/>
</dbReference>
<name>A0A165L4W9_9APHY</name>
<dbReference type="Gene3D" id="1.10.10.60">
    <property type="entry name" value="Homeodomain-like"/>
    <property type="match status" value="1"/>
</dbReference>
<evidence type="ECO:0000256" key="4">
    <source>
        <dbReference type="ARBA" id="ARBA00023242"/>
    </source>
</evidence>
<feature type="compositionally biased region" description="Basic residues" evidence="7">
    <location>
        <begin position="77"/>
        <end position="87"/>
    </location>
</feature>
<dbReference type="SUPFAM" id="SSF46689">
    <property type="entry name" value="Homeodomain-like"/>
    <property type="match status" value="1"/>
</dbReference>
<dbReference type="CDD" id="cd00086">
    <property type="entry name" value="homeodomain"/>
    <property type="match status" value="1"/>
</dbReference>
<evidence type="ECO:0000313" key="9">
    <source>
        <dbReference type="EMBL" id="KZT63947.1"/>
    </source>
</evidence>
<keyword evidence="3 5" id="KW-0371">Homeobox</keyword>
<evidence type="ECO:0000256" key="5">
    <source>
        <dbReference type="PROSITE-ProRule" id="PRU00108"/>
    </source>
</evidence>
<dbReference type="InterPro" id="IPR017970">
    <property type="entry name" value="Homeobox_CS"/>
</dbReference>
<feature type="region of interest" description="Disordered" evidence="7">
    <location>
        <begin position="76"/>
        <end position="167"/>
    </location>
</feature>
<keyword evidence="4 5" id="KW-0539">Nucleus</keyword>
<dbReference type="GO" id="GO:0030154">
    <property type="term" value="P:cell differentiation"/>
    <property type="evidence" value="ECO:0007669"/>
    <property type="project" value="TreeGrafter"/>
</dbReference>
<organism evidence="9 10">
    <name type="scientific">Daedalea quercina L-15889</name>
    <dbReference type="NCBI Taxonomy" id="1314783"/>
    <lineage>
        <taxon>Eukaryota</taxon>
        <taxon>Fungi</taxon>
        <taxon>Dikarya</taxon>
        <taxon>Basidiomycota</taxon>
        <taxon>Agaricomycotina</taxon>
        <taxon>Agaricomycetes</taxon>
        <taxon>Polyporales</taxon>
        <taxon>Fomitopsis</taxon>
    </lineage>
</organism>
<dbReference type="Pfam" id="PF00046">
    <property type="entry name" value="Homeodomain"/>
    <property type="match status" value="1"/>
</dbReference>
<evidence type="ECO:0000256" key="2">
    <source>
        <dbReference type="ARBA" id="ARBA00023125"/>
    </source>
</evidence>
<dbReference type="InterPro" id="IPR051000">
    <property type="entry name" value="Homeobox_DNA-bind_prot"/>
</dbReference>
<dbReference type="PANTHER" id="PTHR24324">
    <property type="entry name" value="HOMEOBOX PROTEIN HHEX"/>
    <property type="match status" value="1"/>
</dbReference>
<evidence type="ECO:0000256" key="6">
    <source>
        <dbReference type="RuleBase" id="RU000682"/>
    </source>
</evidence>
<dbReference type="GO" id="GO:0000978">
    <property type="term" value="F:RNA polymerase II cis-regulatory region sequence-specific DNA binding"/>
    <property type="evidence" value="ECO:0007669"/>
    <property type="project" value="TreeGrafter"/>
</dbReference>
<evidence type="ECO:0000313" key="10">
    <source>
        <dbReference type="Proteomes" id="UP000076727"/>
    </source>
</evidence>
<dbReference type="InterPro" id="IPR001356">
    <property type="entry name" value="HD"/>
</dbReference>
<dbReference type="PROSITE" id="PS00027">
    <property type="entry name" value="HOMEOBOX_1"/>
    <property type="match status" value="1"/>
</dbReference>
<evidence type="ECO:0000256" key="3">
    <source>
        <dbReference type="ARBA" id="ARBA00023155"/>
    </source>
</evidence>
<reference evidence="9 10" key="1">
    <citation type="journal article" date="2016" name="Mol. Biol. Evol.">
        <title>Comparative Genomics of Early-Diverging Mushroom-Forming Fungi Provides Insights into the Origins of Lignocellulose Decay Capabilities.</title>
        <authorList>
            <person name="Nagy L.G."/>
            <person name="Riley R."/>
            <person name="Tritt A."/>
            <person name="Adam C."/>
            <person name="Daum C."/>
            <person name="Floudas D."/>
            <person name="Sun H."/>
            <person name="Yadav J.S."/>
            <person name="Pangilinan J."/>
            <person name="Larsson K.H."/>
            <person name="Matsuura K."/>
            <person name="Barry K."/>
            <person name="Labutti K."/>
            <person name="Kuo R."/>
            <person name="Ohm R.A."/>
            <person name="Bhattacharya S.S."/>
            <person name="Shirouzu T."/>
            <person name="Yoshinaga Y."/>
            <person name="Martin F.M."/>
            <person name="Grigoriev I.V."/>
            <person name="Hibbett D.S."/>
        </authorList>
    </citation>
    <scope>NUCLEOTIDE SEQUENCE [LARGE SCALE GENOMIC DNA]</scope>
    <source>
        <strain evidence="9 10">L-15889</strain>
    </source>
</reference>
<feature type="compositionally biased region" description="Low complexity" evidence="7">
    <location>
        <begin position="125"/>
        <end position="137"/>
    </location>
</feature>
<dbReference type="PROSITE" id="PS50071">
    <property type="entry name" value="HOMEOBOX_2"/>
    <property type="match status" value="1"/>
</dbReference>
<comment type="subcellular location">
    <subcellularLocation>
        <location evidence="1 5 6">Nucleus</location>
    </subcellularLocation>
</comment>
<dbReference type="AlphaFoldDB" id="A0A165L4W9"/>
<dbReference type="GO" id="GO:0005634">
    <property type="term" value="C:nucleus"/>
    <property type="evidence" value="ECO:0007669"/>
    <property type="project" value="UniProtKB-SubCell"/>
</dbReference>
<proteinExistence type="predicted"/>
<keyword evidence="10" id="KW-1185">Reference proteome</keyword>
<dbReference type="Proteomes" id="UP000076727">
    <property type="component" value="Unassembled WGS sequence"/>
</dbReference>
<keyword evidence="2 5" id="KW-0238">DNA-binding</keyword>
<feature type="region of interest" description="Disordered" evidence="7">
    <location>
        <begin position="284"/>
        <end position="320"/>
    </location>
</feature>
<evidence type="ECO:0000256" key="7">
    <source>
        <dbReference type="SAM" id="MobiDB-lite"/>
    </source>
</evidence>
<sequence>MFGKEHILSSPLRLARTLSETSTGKRTRRRFTDEQVSLLEALYCKTPHPTREQRDTLAKQNNLDTRAVTVWFQNKRQYGRRQATKRTTKSDPLSSPFSDAPGKTIHTARSSSPAFDDLSRTSDASTPTSTHHSLTPTGACKRRRDSTTSDVGARPSPATRTLSLDRIAARVERPHAFARERDARWPSTPPRRAHSCASLPFFLRAPPPPRALWETMPSSPVQPSSPEMGHSPLLDFDFGQGRLKRQRTLEWACARERAGGYQMKAEADGEDPLVLDLGGDTDVETEPDVHEAVTPKSNSRGEGAGIAGAESWEEQRLVDGDKENRPYRWMKIRKETDAKEIKEAAGRVRDEDMMDAALTLCGLGGRA</sequence>
<dbReference type="InterPro" id="IPR009057">
    <property type="entry name" value="Homeodomain-like_sf"/>
</dbReference>
<dbReference type="EMBL" id="KV429149">
    <property type="protein sequence ID" value="KZT63947.1"/>
    <property type="molecule type" value="Genomic_DNA"/>
</dbReference>
<gene>
    <name evidence="9" type="ORF">DAEQUDRAFT_747680</name>
</gene>
<evidence type="ECO:0000259" key="8">
    <source>
        <dbReference type="PROSITE" id="PS50071"/>
    </source>
</evidence>
<protein>
    <submittedName>
        <fullName evidence="9">Homeobox-domain-containing protein</fullName>
    </submittedName>
</protein>
<evidence type="ECO:0000256" key="1">
    <source>
        <dbReference type="ARBA" id="ARBA00004123"/>
    </source>
</evidence>
<dbReference type="STRING" id="1314783.A0A165L4W9"/>